<feature type="transmembrane region" description="Helical" evidence="9">
    <location>
        <begin position="65"/>
        <end position="82"/>
    </location>
</feature>
<evidence type="ECO:0000256" key="8">
    <source>
        <dbReference type="PIRSR" id="PIRSR005091-3"/>
    </source>
</evidence>
<gene>
    <name evidence="11" type="ORF">HMPREF0654_11795</name>
</gene>
<keyword evidence="7" id="KW-0479">Metal-binding</keyword>
<keyword evidence="4 9" id="KW-1133">Transmembrane helix</keyword>
<evidence type="ECO:0000256" key="2">
    <source>
        <dbReference type="ARBA" id="ARBA00022475"/>
    </source>
</evidence>
<dbReference type="AlphaFoldDB" id="A0A096BTW3"/>
<keyword evidence="2" id="KW-1003">Cell membrane</keyword>
<dbReference type="InterPro" id="IPR017850">
    <property type="entry name" value="Alkaline_phosphatase_core_sf"/>
</dbReference>
<accession>A0A096BTW3</accession>
<dbReference type="InterPro" id="IPR050448">
    <property type="entry name" value="OpgB/LTA_synthase_biosynth"/>
</dbReference>
<dbReference type="PANTHER" id="PTHR47371">
    <property type="entry name" value="LIPOTEICHOIC ACID SYNTHASE"/>
    <property type="match status" value="1"/>
</dbReference>
<feature type="binding site" evidence="8">
    <location>
        <position position="464"/>
    </location>
    <ligand>
        <name>Mn(2+)</name>
        <dbReference type="ChEBI" id="CHEBI:29035"/>
    </ligand>
</feature>
<dbReference type="Proteomes" id="UP000029538">
    <property type="component" value="Unassembled WGS sequence"/>
</dbReference>
<dbReference type="RefSeq" id="WP_036885015.1">
    <property type="nucleotide sequence ID" value="NZ_JRNR01000162.1"/>
</dbReference>
<dbReference type="GO" id="GO:0005886">
    <property type="term" value="C:plasma membrane"/>
    <property type="evidence" value="ECO:0007669"/>
    <property type="project" value="UniProtKB-SubCell"/>
</dbReference>
<keyword evidence="5 9" id="KW-0472">Membrane</keyword>
<comment type="caution">
    <text evidence="11">The sequence shown here is derived from an EMBL/GenBank/DDBJ whole genome shotgun (WGS) entry which is preliminary data.</text>
</comment>
<feature type="transmembrane region" description="Helical" evidence="9">
    <location>
        <begin position="41"/>
        <end position="58"/>
    </location>
</feature>
<proteinExistence type="predicted"/>
<feature type="transmembrane region" description="Helical" evidence="9">
    <location>
        <begin position="12"/>
        <end position="29"/>
    </location>
</feature>
<keyword evidence="3 9" id="KW-0812">Transmembrane</keyword>
<dbReference type="Gene3D" id="3.30.1120.170">
    <property type="match status" value="1"/>
</dbReference>
<dbReference type="EMBL" id="JRNR01000162">
    <property type="protein sequence ID" value="KGF46167.1"/>
    <property type="molecule type" value="Genomic_DNA"/>
</dbReference>
<keyword evidence="7" id="KW-0464">Manganese</keyword>
<evidence type="ECO:0000313" key="11">
    <source>
        <dbReference type="EMBL" id="KGF46167.1"/>
    </source>
</evidence>
<dbReference type="PANTHER" id="PTHR47371:SF3">
    <property type="entry name" value="PHOSPHOGLYCEROL TRANSFERASE I"/>
    <property type="match status" value="1"/>
</dbReference>
<feature type="transmembrane region" description="Helical" evidence="9">
    <location>
        <begin position="144"/>
        <end position="165"/>
    </location>
</feature>
<dbReference type="Gene3D" id="3.40.720.10">
    <property type="entry name" value="Alkaline Phosphatase, subunit A"/>
    <property type="match status" value="1"/>
</dbReference>
<protein>
    <submittedName>
        <fullName evidence="11">Arylsulfatase</fullName>
    </submittedName>
</protein>
<dbReference type="PIRSF" id="PIRSF005091">
    <property type="entry name" value="Mmb_sulf_HI1246"/>
    <property type="match status" value="1"/>
</dbReference>
<feature type="transmembrane region" description="Helical" evidence="9">
    <location>
        <begin position="114"/>
        <end position="132"/>
    </location>
</feature>
<dbReference type="GO" id="GO:0046872">
    <property type="term" value="F:metal ion binding"/>
    <property type="evidence" value="ECO:0007669"/>
    <property type="project" value="UniProtKB-KW"/>
</dbReference>
<comment type="subcellular location">
    <subcellularLocation>
        <location evidence="1">Cell membrane</location>
        <topology evidence="1">Multi-pass membrane protein</topology>
    </subcellularLocation>
</comment>
<feature type="binding site" evidence="7">
    <location>
        <position position="404"/>
    </location>
    <ligand>
        <name>substrate</name>
    </ligand>
</feature>
<evidence type="ECO:0000256" key="9">
    <source>
        <dbReference type="SAM" id="Phobius"/>
    </source>
</evidence>
<dbReference type="SUPFAM" id="SSF53649">
    <property type="entry name" value="Alkaline phosphatase-like"/>
    <property type="match status" value="1"/>
</dbReference>
<feature type="binding site" evidence="8">
    <location>
        <position position="239"/>
    </location>
    <ligand>
        <name>Mn(2+)</name>
        <dbReference type="ChEBI" id="CHEBI:29035"/>
    </ligand>
</feature>
<evidence type="ECO:0000256" key="6">
    <source>
        <dbReference type="PIRSR" id="PIRSR005091-1"/>
    </source>
</evidence>
<reference evidence="11 12" key="1">
    <citation type="submission" date="2014-07" db="EMBL/GenBank/DDBJ databases">
        <authorList>
            <person name="McCorrison J."/>
            <person name="Sanka R."/>
            <person name="Torralba M."/>
            <person name="Gillis M."/>
            <person name="Haft D.H."/>
            <person name="Methe B."/>
            <person name="Sutton G."/>
            <person name="Nelson K.E."/>
        </authorList>
    </citation>
    <scope>NUCLEOTIDE SEQUENCE [LARGE SCALE GENOMIC DNA]</scope>
    <source>
        <strain evidence="11 12">DNF00882</strain>
    </source>
</reference>
<name>A0A096BTW3_9BACT</name>
<evidence type="ECO:0000259" key="10">
    <source>
        <dbReference type="Pfam" id="PF00884"/>
    </source>
</evidence>
<dbReference type="InterPro" id="IPR012160">
    <property type="entry name" value="LtaS-like"/>
</dbReference>
<sequence length="582" mass="67189">MKKNFLIDNKVFFISLFVKFLLFDLLWALQTTFTLFSIPDLYINTIAFAFLFSLPIVLTKNKKIHVALMLLLDCILIANLMYNRTYNTIIPFDSYFRIGNLKDFSESVIDQMRWYDIILPLETLFFSILLWKKKNKFDHSLRQYAYATGLAFALSAIIILCRGGFEKAIEKLQTPNSYTCVGPVYTVFGCILYDIIHENEAYTDEKKQMVEAWFKAQPQYKPLGKTIAERRNLIIIYCESLESWCIEKSIEGKEITPNLNQLLREKNTIYAPYVLTQVRGGRSIDAQLMLDAGLLPIQNGSYAFKYPINHFKTLIKAMKEQRPTKAYLLTVDKPIIWNQKIIGQQFGFDKMYFKKDWKPTETMGPQKNLADGAFVEQVIEKMKHGEIWKNGENAVIQMVTYSGHSPFKLPETMQKMKLKETYPNKMGDYMLTANYTDDALGKFITYLKTRKDFDKTMIVIVGDHEGLAADRQEICSSPKAKNIVSNHEYTPFIVINAPMSLRYEKVMGQIDQYPTLLQLLKLDNYPWKGLGQSILDTTKCPIAVGSKLNVEKSDKTISEPQIQHAIQAFDISNTILKYDLLK</sequence>
<feature type="domain" description="Sulfatase N-terminal" evidence="10">
    <location>
        <begin position="231"/>
        <end position="520"/>
    </location>
</feature>
<dbReference type="InterPro" id="IPR000917">
    <property type="entry name" value="Sulfatase_N"/>
</dbReference>
<organism evidence="11 12">
    <name type="scientific">Prevotella disiens DNF00882</name>
    <dbReference type="NCBI Taxonomy" id="1401075"/>
    <lineage>
        <taxon>Bacteria</taxon>
        <taxon>Pseudomonadati</taxon>
        <taxon>Bacteroidota</taxon>
        <taxon>Bacteroidia</taxon>
        <taxon>Bacteroidales</taxon>
        <taxon>Prevotellaceae</taxon>
        <taxon>Prevotella</taxon>
    </lineage>
</organism>
<dbReference type="Pfam" id="PF00884">
    <property type="entry name" value="Sulfatase"/>
    <property type="match status" value="1"/>
</dbReference>
<evidence type="ECO:0000256" key="3">
    <source>
        <dbReference type="ARBA" id="ARBA00022692"/>
    </source>
</evidence>
<dbReference type="CDD" id="cd16015">
    <property type="entry name" value="LTA_synthase"/>
    <property type="match status" value="1"/>
</dbReference>
<evidence type="ECO:0000256" key="1">
    <source>
        <dbReference type="ARBA" id="ARBA00004651"/>
    </source>
</evidence>
<evidence type="ECO:0000313" key="12">
    <source>
        <dbReference type="Proteomes" id="UP000029538"/>
    </source>
</evidence>
<evidence type="ECO:0000256" key="7">
    <source>
        <dbReference type="PIRSR" id="PIRSR005091-2"/>
    </source>
</evidence>
<evidence type="ECO:0000256" key="4">
    <source>
        <dbReference type="ARBA" id="ARBA00022989"/>
    </source>
</evidence>
<evidence type="ECO:0000256" key="5">
    <source>
        <dbReference type="ARBA" id="ARBA00023136"/>
    </source>
</evidence>
<feature type="active site" evidence="6">
    <location>
        <position position="283"/>
    </location>
</feature>
<feature type="binding site" evidence="8">
    <location>
        <position position="463"/>
    </location>
    <ligand>
        <name>Mn(2+)</name>
        <dbReference type="ChEBI" id="CHEBI:29035"/>
    </ligand>
</feature>